<dbReference type="InterPro" id="IPR027417">
    <property type="entry name" value="P-loop_NTPase"/>
</dbReference>
<dbReference type="GO" id="GO:0005524">
    <property type="term" value="F:ATP binding"/>
    <property type="evidence" value="ECO:0007669"/>
    <property type="project" value="UniProtKB-KW"/>
</dbReference>
<keyword evidence="10" id="KW-1185">Reference proteome</keyword>
<evidence type="ECO:0000256" key="1">
    <source>
        <dbReference type="ARBA" id="ARBA00005417"/>
    </source>
</evidence>
<dbReference type="InterPro" id="IPR000644">
    <property type="entry name" value="CBS_dom"/>
</dbReference>
<feature type="domain" description="ABC transporter" evidence="7">
    <location>
        <begin position="25"/>
        <end position="268"/>
    </location>
</feature>
<organism evidence="9 10">
    <name type="scientific">Candidatus Mcinerneyibacterium aminivorans</name>
    <dbReference type="NCBI Taxonomy" id="2703815"/>
    <lineage>
        <taxon>Bacteria</taxon>
        <taxon>Candidatus Macinerneyibacteriota</taxon>
        <taxon>Candidatus Mcinerneyibacteria</taxon>
        <taxon>Candidatus Mcinerneyibacteriales</taxon>
        <taxon>Candidatus Mcinerneyibacteriaceae</taxon>
        <taxon>Candidatus Mcinerneyibacterium</taxon>
    </lineage>
</organism>
<dbReference type="GO" id="GO:0006970">
    <property type="term" value="P:response to osmotic stress"/>
    <property type="evidence" value="ECO:0007669"/>
    <property type="project" value="UniProtKB-ARBA"/>
</dbReference>
<evidence type="ECO:0000313" key="10">
    <source>
        <dbReference type="Proteomes" id="UP000324143"/>
    </source>
</evidence>
<evidence type="ECO:0000259" key="7">
    <source>
        <dbReference type="PROSITE" id="PS50893"/>
    </source>
</evidence>
<dbReference type="GO" id="GO:0016020">
    <property type="term" value="C:membrane"/>
    <property type="evidence" value="ECO:0007669"/>
    <property type="project" value="InterPro"/>
</dbReference>
<proteinExistence type="inferred from homology"/>
<dbReference type="InterPro" id="IPR046342">
    <property type="entry name" value="CBS_dom_sf"/>
</dbReference>
<dbReference type="Gene3D" id="3.10.580.10">
    <property type="entry name" value="CBS-domain"/>
    <property type="match status" value="1"/>
</dbReference>
<evidence type="ECO:0000256" key="2">
    <source>
        <dbReference type="ARBA" id="ARBA00022448"/>
    </source>
</evidence>
<dbReference type="NCBIfam" id="TIGR01186">
    <property type="entry name" value="proV"/>
    <property type="match status" value="1"/>
</dbReference>
<keyword evidence="5" id="KW-0029">Amino-acid transport</keyword>
<dbReference type="PROSITE" id="PS51371">
    <property type="entry name" value="CBS"/>
    <property type="match status" value="2"/>
</dbReference>
<dbReference type="GO" id="GO:0031460">
    <property type="term" value="P:glycine betaine transport"/>
    <property type="evidence" value="ECO:0007669"/>
    <property type="project" value="InterPro"/>
</dbReference>
<dbReference type="GO" id="GO:0016887">
    <property type="term" value="F:ATP hydrolysis activity"/>
    <property type="evidence" value="ECO:0007669"/>
    <property type="project" value="InterPro"/>
</dbReference>
<reference evidence="9" key="1">
    <citation type="submission" date="2019-08" db="EMBL/GenBank/DDBJ databases">
        <title>Genomic characterization of a novel candidate phylum (ARYD3) from a high temperature, high salinity tertiary oil reservoir in north central Oklahoma, USA.</title>
        <authorList>
            <person name="Youssef N.H."/>
            <person name="Yadav A."/>
            <person name="Elshahed M.S."/>
        </authorList>
    </citation>
    <scope>NUCLEOTIDE SEQUENCE [LARGE SCALE GENOMIC DNA]</scope>
    <source>
        <strain evidence="9">ARYD3</strain>
    </source>
</reference>
<dbReference type="Pfam" id="PF00005">
    <property type="entry name" value="ABC_tran"/>
    <property type="match status" value="1"/>
</dbReference>
<dbReference type="EMBL" id="VSIX01000032">
    <property type="protein sequence ID" value="TYB31620.1"/>
    <property type="molecule type" value="Genomic_DNA"/>
</dbReference>
<name>A0A5D0MJK6_9BACT</name>
<evidence type="ECO:0000256" key="3">
    <source>
        <dbReference type="ARBA" id="ARBA00022741"/>
    </source>
</evidence>
<accession>A0A5D0MJK6</accession>
<comment type="similarity">
    <text evidence="1">Belongs to the ABC transporter superfamily.</text>
</comment>
<comment type="caution">
    <text evidence="9">The sequence shown here is derived from an EMBL/GenBank/DDBJ whole genome shotgun (WGS) entry which is preliminary data.</text>
</comment>
<dbReference type="InterPro" id="IPR017871">
    <property type="entry name" value="ABC_transporter-like_CS"/>
</dbReference>
<gene>
    <name evidence="9" type="ORF">FXF47_03215</name>
</gene>
<dbReference type="Proteomes" id="UP000324143">
    <property type="component" value="Unassembled WGS sequence"/>
</dbReference>
<dbReference type="PANTHER" id="PTHR43869:SF1">
    <property type="entry name" value="GLYCINE BETAINE_PROLINE BETAINE TRANSPORT SYSTEM ATP-BINDING PROTEIN PROV"/>
    <property type="match status" value="1"/>
</dbReference>
<dbReference type="PROSITE" id="PS50893">
    <property type="entry name" value="ABC_TRANSPORTER_2"/>
    <property type="match status" value="1"/>
</dbReference>
<keyword evidence="4 9" id="KW-0067">ATP-binding</keyword>
<dbReference type="GO" id="GO:0006865">
    <property type="term" value="P:amino acid transport"/>
    <property type="evidence" value="ECO:0007669"/>
    <property type="project" value="UniProtKB-KW"/>
</dbReference>
<keyword evidence="3" id="KW-0547">Nucleotide-binding</keyword>
<dbReference type="Gene3D" id="3.40.50.300">
    <property type="entry name" value="P-loop containing nucleotide triphosphate hydrolases"/>
    <property type="match status" value="1"/>
</dbReference>
<sequence length="398" mass="45546">MKKGETLIKVKNLYKLFGKNKKKALKLLDEGYTKKEILDKTGVTIGVQDANLDIKEGEIFVIMGLSGSGKSTLLRCINRLIEPTKGEVYVDNTDIISMDKKELREFRKEKFGMVFQHFGLFPYRSVMGNVEFGLEIQNVDKERRKELSKNAIQQVGLSGWENKMPASLSGGMKQRVGLARALAVEADYLLMDEPFSALDPLIKRDMQDNLIELQEKIQKTIIFITHDLDEALKVGDRIAIMKDGKIVQTGNHEQILTEAKNDYVKEFVHDVNRSRVYDARDIMTKPDDILYIHEDGPKTALHKMKNYNIDYMFVCDKNKKYLGYVVIEDVKEAIDQKKSVLDDIIKKSRTAKTNENLNNLFSKITNNSYPLPVVDHDNKFKGLITKTNIITNLSRDND</sequence>
<evidence type="ECO:0000256" key="5">
    <source>
        <dbReference type="ARBA" id="ARBA00022970"/>
    </source>
</evidence>
<dbReference type="InterPro" id="IPR051921">
    <property type="entry name" value="ABC_osmolyte_uptake_ATP-bind"/>
</dbReference>
<evidence type="ECO:0000313" key="9">
    <source>
        <dbReference type="EMBL" id="TYB31620.1"/>
    </source>
</evidence>
<dbReference type="AlphaFoldDB" id="A0A5D0MJK6"/>
<dbReference type="InterPro" id="IPR003593">
    <property type="entry name" value="AAA+_ATPase"/>
</dbReference>
<evidence type="ECO:0000256" key="4">
    <source>
        <dbReference type="ARBA" id="ARBA00022840"/>
    </source>
</evidence>
<evidence type="ECO:0000256" key="6">
    <source>
        <dbReference type="PROSITE-ProRule" id="PRU00703"/>
    </source>
</evidence>
<dbReference type="SUPFAM" id="SSF54631">
    <property type="entry name" value="CBS-domain pair"/>
    <property type="match status" value="1"/>
</dbReference>
<evidence type="ECO:0000259" key="8">
    <source>
        <dbReference type="PROSITE" id="PS51371"/>
    </source>
</evidence>
<dbReference type="InterPro" id="IPR003439">
    <property type="entry name" value="ABC_transporter-like_ATP-bd"/>
</dbReference>
<feature type="domain" description="CBS" evidence="8">
    <location>
        <begin position="283"/>
        <end position="340"/>
    </location>
</feature>
<dbReference type="SMART" id="SM00382">
    <property type="entry name" value="AAA"/>
    <property type="match status" value="1"/>
</dbReference>
<dbReference type="PROSITE" id="PS00211">
    <property type="entry name" value="ABC_TRANSPORTER_1"/>
    <property type="match status" value="1"/>
</dbReference>
<dbReference type="SUPFAM" id="SSF52540">
    <property type="entry name" value="P-loop containing nucleoside triphosphate hydrolases"/>
    <property type="match status" value="1"/>
</dbReference>
<keyword evidence="2" id="KW-0813">Transport</keyword>
<dbReference type="FunFam" id="3.40.50.300:FF:000201">
    <property type="entry name" value="Glycine betaine/L-proline ABC transporter ATP-binding protein"/>
    <property type="match status" value="1"/>
</dbReference>
<feature type="domain" description="CBS" evidence="8">
    <location>
        <begin position="344"/>
        <end position="398"/>
    </location>
</feature>
<keyword evidence="6" id="KW-0129">CBS domain</keyword>
<dbReference type="Pfam" id="PF00571">
    <property type="entry name" value="CBS"/>
    <property type="match status" value="2"/>
</dbReference>
<dbReference type="CDD" id="cd03294">
    <property type="entry name" value="ABC_Pro_Gly_Betaine"/>
    <property type="match status" value="1"/>
</dbReference>
<protein>
    <submittedName>
        <fullName evidence="9">Glycine betaine/L-proline ABC transporter ATP-binding protein</fullName>
    </submittedName>
</protein>
<dbReference type="PANTHER" id="PTHR43869">
    <property type="entry name" value="GLYCINE BETAINE/PROLINE BETAINE TRANSPORT SYSTEM ATP-BINDING PROTEIN PROV"/>
    <property type="match status" value="1"/>
</dbReference>
<dbReference type="InterPro" id="IPR005892">
    <property type="entry name" value="Gly-betaine_transp_ATP-bd"/>
</dbReference>